<evidence type="ECO:0008006" key="3">
    <source>
        <dbReference type="Google" id="ProtNLM"/>
    </source>
</evidence>
<dbReference type="InterPro" id="IPR005046">
    <property type="entry name" value="DUF285"/>
</dbReference>
<dbReference type="SUPFAM" id="SSF141571">
    <property type="entry name" value="Pentapeptide repeat-like"/>
    <property type="match status" value="1"/>
</dbReference>
<proteinExistence type="predicted"/>
<dbReference type="InterPro" id="IPR011889">
    <property type="entry name" value="Liste_lipo_26"/>
</dbReference>
<sequence>MKHLYKKIYEAINTGIQNALALNDEDVSIIYQHKKIHNDFDSNEFVYKLMQDEYKKLLAKKNFIGCLDLYNSEYLHFEKRAIGYKVNSKEELRELVKNFNDKKWDNFDLNWIDVSEITDMSKLFYDLSDFNCNISEWDVSNVTNMHRMFSCCEKFNSNLSKWNVSNVTNMHCMFYFCNKFNSDLSKWDVSKVKDISFMFYACYAFNYDLSKWNISKVKDMEYMFYWCPIKEEYKPKFNK</sequence>
<dbReference type="Pfam" id="PF03382">
    <property type="entry name" value="DUF285"/>
    <property type="match status" value="1"/>
</dbReference>
<organism evidence="1 2">
    <name type="scientific">phage Lak_Megaphage_Sonny</name>
    <dbReference type="NCBI Taxonomy" id="3109229"/>
    <lineage>
        <taxon>Viruses</taxon>
        <taxon>Duplodnaviria</taxon>
        <taxon>Heunggongvirae</taxon>
        <taxon>Uroviricota</taxon>
        <taxon>Caudoviricetes</taxon>
        <taxon>Caudoviricetes code 15 clade</taxon>
    </lineage>
</organism>
<evidence type="ECO:0000313" key="1">
    <source>
        <dbReference type="EMBL" id="WQJ53963.1"/>
    </source>
</evidence>
<dbReference type="Proteomes" id="UP001358193">
    <property type="component" value="Segment"/>
</dbReference>
<evidence type="ECO:0000313" key="2">
    <source>
        <dbReference type="Proteomes" id="UP001358193"/>
    </source>
</evidence>
<dbReference type="NCBIfam" id="TIGR02167">
    <property type="entry name" value="Liste_lipo_26"/>
    <property type="match status" value="3"/>
</dbReference>
<keyword evidence="2" id="KW-1185">Reference proteome</keyword>
<protein>
    <recommendedName>
        <fullName evidence="3">BspA family leucine-rich repeat surface protein</fullName>
    </recommendedName>
</protein>
<name>A0ABZ0Z464_9CAUD</name>
<reference evidence="1 2" key="1">
    <citation type="submission" date="2023-11" db="EMBL/GenBank/DDBJ databases">
        <authorList>
            <person name="Cook R."/>
            <person name="Crisci M."/>
            <person name="Pye H."/>
            <person name="Adriaenssens E."/>
            <person name="Santini J."/>
        </authorList>
    </citation>
    <scope>NUCLEOTIDE SEQUENCE [LARGE SCALE GENOMIC DNA]</scope>
    <source>
        <strain evidence="1">Lak_Megaphage_Sonny</strain>
    </source>
</reference>
<dbReference type="EMBL" id="OR769223">
    <property type="protein sequence ID" value="WQJ53963.1"/>
    <property type="molecule type" value="Genomic_DNA"/>
</dbReference>
<accession>A0ABZ0Z464</accession>